<evidence type="ECO:0000313" key="8">
    <source>
        <dbReference type="EMBL" id="RZU35649.1"/>
    </source>
</evidence>
<dbReference type="SUPFAM" id="SSF56935">
    <property type="entry name" value="Porins"/>
    <property type="match status" value="1"/>
</dbReference>
<dbReference type="InterPro" id="IPR039426">
    <property type="entry name" value="TonB-dep_rcpt-like"/>
</dbReference>
<accession>A0A4Q7YH23</accession>
<evidence type="ECO:0000256" key="6">
    <source>
        <dbReference type="ARBA" id="ARBA00023237"/>
    </source>
</evidence>
<evidence type="ECO:0000256" key="4">
    <source>
        <dbReference type="ARBA" id="ARBA00022692"/>
    </source>
</evidence>
<keyword evidence="2" id="KW-0813">Transport</keyword>
<evidence type="ECO:0000256" key="5">
    <source>
        <dbReference type="ARBA" id="ARBA00023136"/>
    </source>
</evidence>
<keyword evidence="8" id="KW-0675">Receptor</keyword>
<keyword evidence="4" id="KW-0812">Transmembrane</keyword>
<dbReference type="InterPro" id="IPR057601">
    <property type="entry name" value="Oar-like_b-barrel"/>
</dbReference>
<sequence>MQKKSIFRMIGVAVLILAPIEFSCLARAQVLYGTIVGTVTDPNGRSVPGATVIATEIQTGTEHRQTTNNEGGYDLSGLLPGVYKVQVTASGFSLAEQADLNVRANLIVRVDEKLSVAGSSQTVEVNAANTELQTDSGTIHGELTSKELSNIPIGGFNNYQSLLSLLPGATPSRFQNSVMDTPSRSLTTNINGSSRNGNVTSVDGAAIQQVYLPHHTLYNPPTEDIQSVDVVTNAFTAEQGLAGGAVVSVLTKSGTNAFHGTLWEENTNSALAARNYFYNKTYFSQAGNSAPKNILNQFGANIGGPILHVKLFFFSGFEGLSQRQLYPTIISLPTAAMRTGDFTGLSTIYDPTTGNADGTGRRTFASQNADGRNAIETGISPAATKLLALIPLPNLPGTASNYSVAGTYSLDRMSYDEKVNWQINPKSSMFAKLSYMSADVLSPSTLGIGGGTGLSPGGANAGSGFSQTRVTIGGVGYTRTLTPRLLFDANFGIGRNNLKWYESDFARNLGPTLGIPGTNSDGNGTYGTDPNQAGLPSFAVTGFETFGNPDAYTPELKNDFIFTYVANLSWAIGSHTLRFGVQMLNNRMNEYQPQRGFGPRGGFTFTGGVTALNGGASSNSTNSFAQFLLGLPDSLGKSYQYENPMTGNEWQYGTYAQDQWQVSPKLTLNYGLRWEFFPIFSRDGAGMQRYDYSSNTVILGGIDGQPNGAGTDSGKLGFAPRVGISYRLNDKTVLRAGFGISNDPYPFTRAMRDPYPVTIAQTVNANNSYVAAGNFTTGIPGYSAVAPVINSNGTAVLPLTAYTKTLPAGTFRRGYVESANATIERTLPAGFDLTASYVLTQTTRQTVYFEANAGQTPGLGAAGQPLYTAFGRKAETQTILPFGTANYNGLQLNLKHPFKHGVLLTASYTYSKSIDLATDDDSVPLFNAIPYLSRNRAVSDFNRTHVFEAGFTAELPFGKDHVFLNSPGVVSAIAGGWKINGVVSKYTGLPFTPIASATSLNAPFNTQVANQVKSSFAYPKGIGRFATWFDTSAFAPVTTASFGTASRNSLRGPGAADLDLGISRLFPITDRFHFELRAEAFNATNTPNFAVPANNASNSNFGQITSTFGNAADSRVIRFTGKLNF</sequence>
<dbReference type="Pfam" id="PF13620">
    <property type="entry name" value="CarboxypepD_reg"/>
    <property type="match status" value="1"/>
</dbReference>
<dbReference type="Pfam" id="PF25183">
    <property type="entry name" value="OMP_b-brl_4"/>
    <property type="match status" value="1"/>
</dbReference>
<dbReference type="InterPro" id="IPR036942">
    <property type="entry name" value="Beta-barrel_TonB_sf"/>
</dbReference>
<gene>
    <name evidence="8" type="ORF">BDD14_5735</name>
</gene>
<feature type="domain" description="TonB-dependent transporter Oar-like beta-barrel" evidence="7">
    <location>
        <begin position="251"/>
        <end position="1117"/>
    </location>
</feature>
<dbReference type="EMBL" id="SHKW01000002">
    <property type="protein sequence ID" value="RZU35649.1"/>
    <property type="molecule type" value="Genomic_DNA"/>
</dbReference>
<evidence type="ECO:0000313" key="9">
    <source>
        <dbReference type="Proteomes" id="UP000292958"/>
    </source>
</evidence>
<dbReference type="SUPFAM" id="SSF49464">
    <property type="entry name" value="Carboxypeptidase regulatory domain-like"/>
    <property type="match status" value="1"/>
</dbReference>
<dbReference type="GO" id="GO:0044718">
    <property type="term" value="P:siderophore transmembrane transport"/>
    <property type="evidence" value="ECO:0007669"/>
    <property type="project" value="TreeGrafter"/>
</dbReference>
<dbReference type="AlphaFoldDB" id="A0A4Q7YH23"/>
<dbReference type="GO" id="GO:0015344">
    <property type="term" value="F:siderophore uptake transmembrane transporter activity"/>
    <property type="evidence" value="ECO:0007669"/>
    <property type="project" value="TreeGrafter"/>
</dbReference>
<dbReference type="Gene3D" id="2.60.40.1120">
    <property type="entry name" value="Carboxypeptidase-like, regulatory domain"/>
    <property type="match status" value="1"/>
</dbReference>
<dbReference type="GO" id="GO:0009279">
    <property type="term" value="C:cell outer membrane"/>
    <property type="evidence" value="ECO:0007669"/>
    <property type="project" value="UniProtKB-SubCell"/>
</dbReference>
<protein>
    <submittedName>
        <fullName evidence="8">TonB-dependent receptor-like protein</fullName>
    </submittedName>
</protein>
<evidence type="ECO:0000256" key="2">
    <source>
        <dbReference type="ARBA" id="ARBA00022448"/>
    </source>
</evidence>
<dbReference type="Gene3D" id="2.170.130.10">
    <property type="entry name" value="TonB-dependent receptor, plug domain"/>
    <property type="match status" value="1"/>
</dbReference>
<dbReference type="Proteomes" id="UP000292958">
    <property type="component" value="Unassembled WGS sequence"/>
</dbReference>
<evidence type="ECO:0000259" key="7">
    <source>
        <dbReference type="Pfam" id="PF25183"/>
    </source>
</evidence>
<organism evidence="8 9">
    <name type="scientific">Edaphobacter modestus</name>
    <dbReference type="NCBI Taxonomy" id="388466"/>
    <lineage>
        <taxon>Bacteria</taxon>
        <taxon>Pseudomonadati</taxon>
        <taxon>Acidobacteriota</taxon>
        <taxon>Terriglobia</taxon>
        <taxon>Terriglobales</taxon>
        <taxon>Acidobacteriaceae</taxon>
        <taxon>Edaphobacter</taxon>
    </lineage>
</organism>
<comment type="subcellular location">
    <subcellularLocation>
        <location evidence="1">Cell outer membrane</location>
        <topology evidence="1">Multi-pass membrane protein</topology>
    </subcellularLocation>
</comment>
<name>A0A4Q7YH23_9BACT</name>
<keyword evidence="9" id="KW-1185">Reference proteome</keyword>
<dbReference type="PANTHER" id="PTHR30069:SF46">
    <property type="entry name" value="OAR PROTEIN"/>
    <property type="match status" value="1"/>
</dbReference>
<dbReference type="InterPro" id="IPR008969">
    <property type="entry name" value="CarboxyPept-like_regulatory"/>
</dbReference>
<evidence type="ECO:0000256" key="1">
    <source>
        <dbReference type="ARBA" id="ARBA00004571"/>
    </source>
</evidence>
<dbReference type="InterPro" id="IPR037066">
    <property type="entry name" value="Plug_dom_sf"/>
</dbReference>
<reference evidence="8 9" key="1">
    <citation type="submission" date="2019-02" db="EMBL/GenBank/DDBJ databases">
        <title>Genomic Encyclopedia of Archaeal and Bacterial Type Strains, Phase II (KMG-II): from individual species to whole genera.</title>
        <authorList>
            <person name="Goeker M."/>
        </authorList>
    </citation>
    <scope>NUCLEOTIDE SEQUENCE [LARGE SCALE GENOMIC DNA]</scope>
    <source>
        <strain evidence="8 9">DSM 18101</strain>
    </source>
</reference>
<keyword evidence="3" id="KW-1134">Transmembrane beta strand</keyword>
<comment type="caution">
    <text evidence="8">The sequence shown here is derived from an EMBL/GenBank/DDBJ whole genome shotgun (WGS) entry which is preliminary data.</text>
</comment>
<dbReference type="PANTHER" id="PTHR30069">
    <property type="entry name" value="TONB-DEPENDENT OUTER MEMBRANE RECEPTOR"/>
    <property type="match status" value="1"/>
</dbReference>
<keyword evidence="5" id="KW-0472">Membrane</keyword>
<proteinExistence type="predicted"/>
<dbReference type="Gene3D" id="2.40.170.20">
    <property type="entry name" value="TonB-dependent receptor, beta-barrel domain"/>
    <property type="match status" value="1"/>
</dbReference>
<evidence type="ECO:0000256" key="3">
    <source>
        <dbReference type="ARBA" id="ARBA00022452"/>
    </source>
</evidence>
<keyword evidence="6" id="KW-0998">Cell outer membrane</keyword>